<dbReference type="Pfam" id="PF00296">
    <property type="entry name" value="Bac_luciferase"/>
    <property type="match status" value="1"/>
</dbReference>
<keyword evidence="4 8" id="KW-0503">Monooxygenase</keyword>
<evidence type="ECO:0000256" key="1">
    <source>
        <dbReference type="ARBA" id="ARBA00022630"/>
    </source>
</evidence>
<dbReference type="Proteomes" id="UP000280008">
    <property type="component" value="Unassembled WGS sequence"/>
</dbReference>
<evidence type="ECO:0000256" key="2">
    <source>
        <dbReference type="ARBA" id="ARBA00022643"/>
    </source>
</evidence>
<dbReference type="RefSeq" id="WP_121367944.1">
    <property type="nucleotide sequence ID" value="NZ_RBKS01000001.1"/>
</dbReference>
<feature type="binding site" evidence="6">
    <location>
        <position position="148"/>
    </location>
    <ligand>
        <name>FMN</name>
        <dbReference type="ChEBI" id="CHEBI:58210"/>
    </ligand>
</feature>
<dbReference type="PANTHER" id="PTHR30011">
    <property type="entry name" value="ALKANESULFONATE MONOOXYGENASE-RELATED"/>
    <property type="match status" value="1"/>
</dbReference>
<comment type="similarity">
    <text evidence="5">Belongs to the NtaA/SnaA/DszA monooxygenase family.</text>
</comment>
<dbReference type="GO" id="GO:0004497">
    <property type="term" value="F:monooxygenase activity"/>
    <property type="evidence" value="ECO:0007669"/>
    <property type="project" value="UniProtKB-KW"/>
</dbReference>
<feature type="binding site" evidence="6">
    <location>
        <position position="152"/>
    </location>
    <ligand>
        <name>FMN</name>
        <dbReference type="ChEBI" id="CHEBI:58210"/>
    </ligand>
</feature>
<dbReference type="InterPro" id="IPR016215">
    <property type="entry name" value="NTA_MOA"/>
</dbReference>
<feature type="binding site" evidence="6">
    <location>
        <position position="54"/>
    </location>
    <ligand>
        <name>FMN</name>
        <dbReference type="ChEBI" id="CHEBI:58210"/>
    </ligand>
</feature>
<feature type="binding site" evidence="6">
    <location>
        <position position="223"/>
    </location>
    <ligand>
        <name>FMN</name>
        <dbReference type="ChEBI" id="CHEBI:58210"/>
    </ligand>
</feature>
<organism evidence="8 9">
    <name type="scientific">Frondihabitans australicus</name>
    <dbReference type="NCBI Taxonomy" id="386892"/>
    <lineage>
        <taxon>Bacteria</taxon>
        <taxon>Bacillati</taxon>
        <taxon>Actinomycetota</taxon>
        <taxon>Actinomycetes</taxon>
        <taxon>Micrococcales</taxon>
        <taxon>Microbacteriaceae</taxon>
        <taxon>Frondihabitans</taxon>
    </lineage>
</organism>
<evidence type="ECO:0000313" key="8">
    <source>
        <dbReference type="EMBL" id="RKR73026.1"/>
    </source>
</evidence>
<keyword evidence="1 6" id="KW-0285">Flavoprotein</keyword>
<keyword evidence="2 6" id="KW-0288">FMN</keyword>
<evidence type="ECO:0000256" key="6">
    <source>
        <dbReference type="PIRSR" id="PIRSR000337-1"/>
    </source>
</evidence>
<dbReference type="SUPFAM" id="SSF51679">
    <property type="entry name" value="Bacterial luciferase-like"/>
    <property type="match status" value="1"/>
</dbReference>
<feature type="binding site" evidence="6">
    <location>
        <position position="98"/>
    </location>
    <ligand>
        <name>FMN</name>
        <dbReference type="ChEBI" id="CHEBI:58210"/>
    </ligand>
</feature>
<dbReference type="EMBL" id="RBKS01000001">
    <property type="protein sequence ID" value="RKR73026.1"/>
    <property type="molecule type" value="Genomic_DNA"/>
</dbReference>
<reference evidence="8 9" key="1">
    <citation type="submission" date="2018-10" db="EMBL/GenBank/DDBJ databases">
        <title>Sequencing the genomes of 1000 actinobacteria strains.</title>
        <authorList>
            <person name="Klenk H.-P."/>
        </authorList>
    </citation>
    <scope>NUCLEOTIDE SEQUENCE [LARGE SCALE GENOMIC DNA]</scope>
    <source>
        <strain evidence="8 9">DSM 17894</strain>
    </source>
</reference>
<dbReference type="PANTHER" id="PTHR30011:SF16">
    <property type="entry name" value="C2H2 FINGER DOMAIN TRANSCRIPTION FACTOR (EUROFUNG)-RELATED"/>
    <property type="match status" value="1"/>
</dbReference>
<dbReference type="InterPro" id="IPR036661">
    <property type="entry name" value="Luciferase-like_sf"/>
</dbReference>
<keyword evidence="3" id="KW-0560">Oxidoreductase</keyword>
<dbReference type="AlphaFoldDB" id="A0A495IDD9"/>
<dbReference type="InterPro" id="IPR051260">
    <property type="entry name" value="Diverse_substr_monoxygenases"/>
</dbReference>
<dbReference type="PIRSF" id="PIRSF000337">
    <property type="entry name" value="NTA_MOA"/>
    <property type="match status" value="1"/>
</dbReference>
<dbReference type="GO" id="GO:0016705">
    <property type="term" value="F:oxidoreductase activity, acting on paired donors, with incorporation or reduction of molecular oxygen"/>
    <property type="evidence" value="ECO:0007669"/>
    <property type="project" value="InterPro"/>
</dbReference>
<evidence type="ECO:0000256" key="4">
    <source>
        <dbReference type="ARBA" id="ARBA00023033"/>
    </source>
</evidence>
<sequence>MFHLGWFLGYGFGAYGWNEQWSGNVGRDVANPQLFIDAATSLERAGFDYMMLEDSSVLPDVFGSSFEYSLRTAIIRQDPMPLVPLLAAATKHLGIIATAATPFYPPFLAARLMNTLDHLSHGRVGMNLVTASPHAAAQNYGYEQHFEHDLRYEMADEWVQAVKALWSSWDADALVLDEATGVFADHEKVRHVDFEGQFYRTRGPLNTVPSPQHHPVLCQAGGSPKGRDLGAKNADTLIASAPGVAAMKEYRDDIRRRAAGFGRNPDDLKVLFLVQPVLGDTDREAEEKNERMLAATKDSIDAQLANLSYTSGFDFAKFDLDEPLPQELKGKSNGHQSVIEAFLAKADGKTLREALPAQRDTTGSVRLVGSPETVAAQMDEAVQEAGGDGFLIGLPVTRKNLTEVCDGLAPVLRRRGLIRDGYEHDTFRENLLAF</sequence>
<dbReference type="NCBIfam" id="TIGR03860">
    <property type="entry name" value="FMN_nitrolo"/>
    <property type="match status" value="1"/>
</dbReference>
<evidence type="ECO:0000259" key="7">
    <source>
        <dbReference type="Pfam" id="PF00296"/>
    </source>
</evidence>
<proteinExistence type="inferred from homology"/>
<keyword evidence="9" id="KW-1185">Reference proteome</keyword>
<dbReference type="InterPro" id="IPR011251">
    <property type="entry name" value="Luciferase-like_dom"/>
</dbReference>
<protein>
    <submittedName>
        <fullName evidence="8">FMN-dependent oxidoreductase (Nitrilotriacetate monooxygenase family)</fullName>
    </submittedName>
</protein>
<evidence type="ECO:0000313" key="9">
    <source>
        <dbReference type="Proteomes" id="UP000280008"/>
    </source>
</evidence>
<gene>
    <name evidence="8" type="ORF">C8E83_0108</name>
</gene>
<feature type="domain" description="Luciferase-like" evidence="7">
    <location>
        <begin position="20"/>
        <end position="388"/>
    </location>
</feature>
<name>A0A495IDD9_9MICO</name>
<accession>A0A495IDD9</accession>
<evidence type="ECO:0000256" key="5">
    <source>
        <dbReference type="ARBA" id="ARBA00033748"/>
    </source>
</evidence>
<comment type="caution">
    <text evidence="8">The sequence shown here is derived from an EMBL/GenBank/DDBJ whole genome shotgun (WGS) entry which is preliminary data.</text>
</comment>
<evidence type="ECO:0000256" key="3">
    <source>
        <dbReference type="ARBA" id="ARBA00023002"/>
    </source>
</evidence>
<dbReference type="OrthoDB" id="3265338at2"/>
<dbReference type="Gene3D" id="3.20.20.30">
    <property type="entry name" value="Luciferase-like domain"/>
    <property type="match status" value="1"/>
</dbReference>